<evidence type="ECO:0000256" key="1">
    <source>
        <dbReference type="ARBA" id="ARBA00004651"/>
    </source>
</evidence>
<feature type="transmembrane region" description="Helical" evidence="6">
    <location>
        <begin position="176"/>
        <end position="198"/>
    </location>
</feature>
<dbReference type="PANTHER" id="PTHR33406">
    <property type="entry name" value="MEMBRANE PROTEIN MJ1562-RELATED"/>
    <property type="match status" value="1"/>
</dbReference>
<keyword evidence="3 6" id="KW-0812">Transmembrane</keyword>
<dbReference type="InterPro" id="IPR004869">
    <property type="entry name" value="MMPL_dom"/>
</dbReference>
<comment type="subcellular location">
    <subcellularLocation>
        <location evidence="1">Cell membrane</location>
        <topology evidence="1">Multi-pass membrane protein</topology>
    </subcellularLocation>
</comment>
<comment type="caution">
    <text evidence="8">The sequence shown here is derived from an EMBL/GenBank/DDBJ whole genome shotgun (WGS) entry which is preliminary data.</text>
</comment>
<dbReference type="InterPro" id="IPR000731">
    <property type="entry name" value="SSD"/>
</dbReference>
<feature type="transmembrane region" description="Helical" evidence="6">
    <location>
        <begin position="274"/>
        <end position="292"/>
    </location>
</feature>
<gene>
    <name evidence="8" type="ORF">QQX10_09295</name>
</gene>
<feature type="transmembrane region" description="Helical" evidence="6">
    <location>
        <begin position="18"/>
        <end position="38"/>
    </location>
</feature>
<feature type="transmembrane region" description="Helical" evidence="6">
    <location>
        <begin position="204"/>
        <end position="228"/>
    </location>
</feature>
<evidence type="ECO:0000256" key="2">
    <source>
        <dbReference type="ARBA" id="ARBA00022475"/>
    </source>
</evidence>
<keyword evidence="5 6" id="KW-0472">Membrane</keyword>
<feature type="domain" description="SSD" evidence="7">
    <location>
        <begin position="200"/>
        <end position="325"/>
    </location>
</feature>
<keyword evidence="9" id="KW-1185">Reference proteome</keyword>
<evidence type="ECO:0000256" key="6">
    <source>
        <dbReference type="SAM" id="Phobius"/>
    </source>
</evidence>
<feature type="transmembrane region" description="Helical" evidence="6">
    <location>
        <begin position="643"/>
        <end position="665"/>
    </location>
</feature>
<dbReference type="EMBL" id="JAUHPX010000005">
    <property type="protein sequence ID" value="MDN4488362.1"/>
    <property type="molecule type" value="Genomic_DNA"/>
</dbReference>
<feature type="transmembrane region" description="Helical" evidence="6">
    <location>
        <begin position="572"/>
        <end position="593"/>
    </location>
</feature>
<evidence type="ECO:0000256" key="5">
    <source>
        <dbReference type="ARBA" id="ARBA00023136"/>
    </source>
</evidence>
<dbReference type="Proteomes" id="UP001172737">
    <property type="component" value="Unassembled WGS sequence"/>
</dbReference>
<evidence type="ECO:0000313" key="8">
    <source>
        <dbReference type="EMBL" id="MDN4488362.1"/>
    </source>
</evidence>
<dbReference type="AlphaFoldDB" id="A0AAW7M9Y1"/>
<organism evidence="8 9">
    <name type="scientific">Demequina lignilytica</name>
    <dbReference type="NCBI Taxonomy" id="3051663"/>
    <lineage>
        <taxon>Bacteria</taxon>
        <taxon>Bacillati</taxon>
        <taxon>Actinomycetota</taxon>
        <taxon>Actinomycetes</taxon>
        <taxon>Micrococcales</taxon>
        <taxon>Demequinaceae</taxon>
        <taxon>Demequina</taxon>
    </lineage>
</organism>
<evidence type="ECO:0000256" key="4">
    <source>
        <dbReference type="ARBA" id="ARBA00022989"/>
    </source>
</evidence>
<dbReference type="GO" id="GO:0005886">
    <property type="term" value="C:plasma membrane"/>
    <property type="evidence" value="ECO:0007669"/>
    <property type="project" value="UniProtKB-SubCell"/>
</dbReference>
<feature type="transmembrane region" description="Helical" evidence="6">
    <location>
        <begin position="504"/>
        <end position="524"/>
    </location>
</feature>
<protein>
    <submittedName>
        <fullName evidence="8">MMPL family transporter</fullName>
    </submittedName>
</protein>
<dbReference type="RefSeq" id="WP_301119719.1">
    <property type="nucleotide sequence ID" value="NZ_JAUHPX010000005.1"/>
</dbReference>
<keyword evidence="4 6" id="KW-1133">Transmembrane helix</keyword>
<dbReference type="SUPFAM" id="SSF82866">
    <property type="entry name" value="Multidrug efflux transporter AcrB transmembrane domain"/>
    <property type="match status" value="2"/>
</dbReference>
<feature type="transmembrane region" description="Helical" evidence="6">
    <location>
        <begin position="304"/>
        <end position="326"/>
    </location>
</feature>
<feature type="transmembrane region" description="Helical" evidence="6">
    <location>
        <begin position="614"/>
        <end position="637"/>
    </location>
</feature>
<dbReference type="Pfam" id="PF03176">
    <property type="entry name" value="MMPL"/>
    <property type="match status" value="2"/>
</dbReference>
<keyword evidence="2" id="KW-1003">Cell membrane</keyword>
<accession>A0AAW7M9Y1</accession>
<sequence>MTIALTGRIARASASRPWLTILGWVVLIAASVVLAGGLGDALTQADRNLVTTESDTAAAIDSRERGDGTGPITETVVVQADDPAALAAGADAAADATATVAGVDSATVLPAPSQSGRSALVQITVDRDHPEATGTDLLAAVDGLAVDGATFSSYGPLTGEAMFDGLAEDTLVRGELIGIGVAVLILLVVFGALVAAGIPLLVSLVAITTAVGATAVVGAAFDLSFFIVNMITMMGLALGVDYTLVTVQRFREELGHGRSPLDAVTVAGSTANRAVLFSGLTVLVSLAGMLLVPNTLMRSLGAGAMLAAIMSVVTALTLLPAVLRLLGSRVNKGRIPLSRAGREPRAWRGIARVVTGRPVASLVTGLVALVALAAPIAGIRLAFPGLEALPADNEFRVASEVLVEDFGFGGESTVVAIEGASSDPAAVEELAAWIEDSPGFAETTVDVRGDAAFIDTKDVYGGADPRAEQAIVDLRDHIAGTGLDAYVGGDQAGGLDFTGLITEATPWVLLAVLGASFVLLLIAFRSIVIPATAILLNLLSAAAAYGLMVIVFQWGLGAELLGMPHTEAIAPWIPLFLFAVLFGLSMDYHVFLLTRIKERHDAGDTTKAAVVHGVSRTGSLITGAALIMVAVFAGFALGDLAEFAQMGFGLAAAVIIDATVVRTVLVPSLMTLLGRWNWYLPRGLGWLPEMRIEAEPAPVRPEREPALVPVAR</sequence>
<feature type="transmembrane region" description="Helical" evidence="6">
    <location>
        <begin position="359"/>
        <end position="383"/>
    </location>
</feature>
<proteinExistence type="predicted"/>
<dbReference type="PANTHER" id="PTHR33406:SF13">
    <property type="entry name" value="MEMBRANE PROTEIN YDFJ"/>
    <property type="match status" value="1"/>
</dbReference>
<reference evidence="8" key="1">
    <citation type="submission" date="2023-06" db="EMBL/GenBank/DDBJ databases">
        <title>Sysu t00039.</title>
        <authorList>
            <person name="Gao L."/>
            <person name="Fang B.-Z."/>
            <person name="Li W.-J."/>
        </authorList>
    </citation>
    <scope>NUCLEOTIDE SEQUENCE</scope>
    <source>
        <strain evidence="8">SYSU T00039</strain>
    </source>
</reference>
<name>A0AAW7M9Y1_9MICO</name>
<evidence type="ECO:0000259" key="7">
    <source>
        <dbReference type="PROSITE" id="PS50156"/>
    </source>
</evidence>
<dbReference type="Gene3D" id="1.20.1640.10">
    <property type="entry name" value="Multidrug efflux transporter AcrB transmembrane domain"/>
    <property type="match status" value="2"/>
</dbReference>
<dbReference type="InterPro" id="IPR050545">
    <property type="entry name" value="Mycobact_MmpL"/>
</dbReference>
<evidence type="ECO:0000256" key="3">
    <source>
        <dbReference type="ARBA" id="ARBA00022692"/>
    </source>
</evidence>
<evidence type="ECO:0000313" key="9">
    <source>
        <dbReference type="Proteomes" id="UP001172737"/>
    </source>
</evidence>
<dbReference type="PROSITE" id="PS50156">
    <property type="entry name" value="SSD"/>
    <property type="match status" value="1"/>
</dbReference>
<feature type="transmembrane region" description="Helical" evidence="6">
    <location>
        <begin position="531"/>
        <end position="552"/>
    </location>
</feature>